<reference evidence="2" key="1">
    <citation type="submission" date="2016-11" db="UniProtKB">
        <authorList>
            <consortium name="WormBaseParasite"/>
        </authorList>
    </citation>
    <scope>IDENTIFICATION</scope>
</reference>
<dbReference type="GO" id="GO:0005615">
    <property type="term" value="C:extracellular space"/>
    <property type="evidence" value="ECO:0007669"/>
    <property type="project" value="TreeGrafter"/>
</dbReference>
<sequence>MSQALVAVIFELHSAKSVGTKVAPRKYDLQLKPKPYLNESCDFYKPDPYHPRIMKFVDEKYIPKCTPQYEVVTSIINGTLMIRKKEFSEFGHWSYRCLKTVGHANFTVEAWVEIERPDSAEPHCDVVEVKAEKDGQRFYQFVHVQIYKQYDIRLSSEEAPSVHIIVMDTVSSPNFVRSMKKTKRVLEEKLGGIHLPYLNKVGHGSIVNAWSFLFGHSPENGSETIWGPGLRGMPPTRKKFLNPFYIGTAFQRKQYRTLLSEDDVAPITCYQGCKGLVNPADHWMANGQLSDPSTEIYRENVTRQMIGSSFFRPLPQPRNCFTLKIPQNYCMCQKIARVEINSEMGIKIAEKSIEMINNELIDNNFTDICVRHYLNNQTETQLIEYDNRGINGEKVVLVLFMTYPANARYGAHALVQNGNFQIQTEFFNRMNEYFWQSQCLSTRIYRDYCYCKEMARMEGYEVA</sequence>
<proteinExistence type="predicted"/>
<name>A0A1I7RWP2_BURXY</name>
<dbReference type="AlphaFoldDB" id="A0A1I7RWP2"/>
<dbReference type="Proteomes" id="UP000095284">
    <property type="component" value="Unplaced"/>
</dbReference>
<evidence type="ECO:0000313" key="1">
    <source>
        <dbReference type="Proteomes" id="UP000095284"/>
    </source>
</evidence>
<protein>
    <submittedName>
        <fullName evidence="2">Uncharacterized protein</fullName>
    </submittedName>
</protein>
<dbReference type="PANTHER" id="PTHR10974:SF75">
    <property type="entry name" value="SULFATASE DOMAIN-CONTAINING PROTEIN"/>
    <property type="match status" value="1"/>
</dbReference>
<dbReference type="PANTHER" id="PTHR10974">
    <property type="entry name" value="FI08016P-RELATED"/>
    <property type="match status" value="1"/>
</dbReference>
<dbReference type="InterPro" id="IPR004245">
    <property type="entry name" value="DUF229"/>
</dbReference>
<dbReference type="Pfam" id="PF02995">
    <property type="entry name" value="DUF229"/>
    <property type="match status" value="2"/>
</dbReference>
<accession>A0A1I7RWP2</accession>
<dbReference type="WBParaSite" id="BXY_0515500.1">
    <property type="protein sequence ID" value="BXY_0515500.1"/>
    <property type="gene ID" value="BXY_0515500"/>
</dbReference>
<organism evidence="1 2">
    <name type="scientific">Bursaphelenchus xylophilus</name>
    <name type="common">Pinewood nematode worm</name>
    <name type="synonym">Aphelenchoides xylophilus</name>
    <dbReference type="NCBI Taxonomy" id="6326"/>
    <lineage>
        <taxon>Eukaryota</taxon>
        <taxon>Metazoa</taxon>
        <taxon>Ecdysozoa</taxon>
        <taxon>Nematoda</taxon>
        <taxon>Chromadorea</taxon>
        <taxon>Rhabditida</taxon>
        <taxon>Tylenchina</taxon>
        <taxon>Tylenchomorpha</taxon>
        <taxon>Aphelenchoidea</taxon>
        <taxon>Aphelenchoididae</taxon>
        <taxon>Bursaphelenchus</taxon>
    </lineage>
</organism>
<evidence type="ECO:0000313" key="2">
    <source>
        <dbReference type="WBParaSite" id="BXY_0515500.1"/>
    </source>
</evidence>